<accession>A0ABR8PXZ5</accession>
<sequence length="588" mass="69103">MRIREVVEKYHEALPGYNLVGYNELAVPVFERYLKILILEDKTIPVVEQFILNFYSLGLKEKEIQDIMGIKRELFEEAWFGLLQKDYIDNFTKKITSMGDGYLKENKVEKLTRESIKISIDGLTGKIEKSNQHLMSSKITRQKSLKVLKINNNNVNIENLNFQVVKNVYEEYKRNDEENYQGELLDIISLDGNTTKYRRVDILFFQNLDGDLRILAYDDYNKIEEYEEKILELEDEGQAILNSNIEEFLNDSNVKEIESYITSDENMLISLGNINNQWEKYFNCKDEYLIVTPLINECRIEKSFVNKITSLVQNDFKIKYYISGKEILNSFQKERCLELKSIKNDNFKLYSIPYFVNKMILNLTKKEGIVSVYEEMQINSNGSKNGIVEKAYKISKETFERIYQLINNIKINQSEPKLKNSNFDLQYLREKIFDISELVKGCNAKMQHIGWYGNGEIPDYDRLLKIPISKDKETFGVFIDSVNKSLVESLVNNSKANGYKNYFSNEFEKSYHELQGVLDKIRTYRNKSNHFKLNEFNRKKYLEYLGEDLNGYMPELINDGFLILQELILLELDSSLRSTLTMLNEGRI</sequence>
<evidence type="ECO:0000313" key="2">
    <source>
        <dbReference type="EMBL" id="MBD7913046.1"/>
    </source>
</evidence>
<gene>
    <name evidence="2" type="ORF">H9661_16965</name>
</gene>
<comment type="caution">
    <text evidence="2">The sequence shown here is derived from an EMBL/GenBank/DDBJ whole genome shotgun (WGS) entry which is preliminary data.</text>
</comment>
<dbReference type="Proteomes" id="UP000627781">
    <property type="component" value="Unassembled WGS sequence"/>
</dbReference>
<dbReference type="RefSeq" id="WP_191769942.1">
    <property type="nucleotide sequence ID" value="NZ_JACSRA010000034.1"/>
</dbReference>
<evidence type="ECO:0000256" key="1">
    <source>
        <dbReference type="SAM" id="Coils"/>
    </source>
</evidence>
<evidence type="ECO:0008006" key="4">
    <source>
        <dbReference type="Google" id="ProtNLM"/>
    </source>
</evidence>
<evidence type="ECO:0000313" key="3">
    <source>
        <dbReference type="Proteomes" id="UP000627781"/>
    </source>
</evidence>
<keyword evidence="3" id="KW-1185">Reference proteome</keyword>
<feature type="coiled-coil region" evidence="1">
    <location>
        <begin position="216"/>
        <end position="243"/>
    </location>
</feature>
<keyword evidence="1" id="KW-0175">Coiled coil</keyword>
<protein>
    <recommendedName>
        <fullName evidence="4">Swt1-like HEPN domain-containing protein</fullName>
    </recommendedName>
</protein>
<reference evidence="2 3" key="1">
    <citation type="submission" date="2020-08" db="EMBL/GenBank/DDBJ databases">
        <title>A Genomic Blueprint of the Chicken Gut Microbiome.</title>
        <authorList>
            <person name="Gilroy R."/>
            <person name="Ravi A."/>
            <person name="Getino M."/>
            <person name="Pursley I."/>
            <person name="Horton D.L."/>
            <person name="Alikhan N.-F."/>
            <person name="Baker D."/>
            <person name="Gharbi K."/>
            <person name="Hall N."/>
            <person name="Watson M."/>
            <person name="Adriaenssens E.M."/>
            <person name="Foster-Nyarko E."/>
            <person name="Jarju S."/>
            <person name="Secka A."/>
            <person name="Antonio M."/>
            <person name="Oren A."/>
            <person name="Chaudhuri R."/>
            <person name="La Ragione R.M."/>
            <person name="Hildebrand F."/>
            <person name="Pallen M.J."/>
        </authorList>
    </citation>
    <scope>NUCLEOTIDE SEQUENCE [LARGE SCALE GENOMIC DNA]</scope>
    <source>
        <strain evidence="2 3">Sa3CVN1</strain>
    </source>
</reference>
<name>A0ABR8PXZ5_9CLOT</name>
<proteinExistence type="predicted"/>
<organism evidence="2 3">
    <name type="scientific">Clostridium cibarium</name>
    <dbReference type="NCBI Taxonomy" id="2762247"/>
    <lineage>
        <taxon>Bacteria</taxon>
        <taxon>Bacillati</taxon>
        <taxon>Bacillota</taxon>
        <taxon>Clostridia</taxon>
        <taxon>Eubacteriales</taxon>
        <taxon>Clostridiaceae</taxon>
        <taxon>Clostridium</taxon>
    </lineage>
</organism>
<dbReference type="EMBL" id="JACSRA010000034">
    <property type="protein sequence ID" value="MBD7913046.1"/>
    <property type="molecule type" value="Genomic_DNA"/>
</dbReference>